<proteinExistence type="predicted"/>
<dbReference type="Proteomes" id="UP001159364">
    <property type="component" value="Linkage Group LG09"/>
</dbReference>
<dbReference type="AlphaFoldDB" id="A0AAV8SNA1"/>
<accession>A0AAV8SNA1</accession>
<comment type="caution">
    <text evidence="1">The sequence shown here is derived from an EMBL/GenBank/DDBJ whole genome shotgun (WGS) entry which is preliminary data.</text>
</comment>
<evidence type="ECO:0000313" key="2">
    <source>
        <dbReference type="Proteomes" id="UP001159364"/>
    </source>
</evidence>
<sequence length="93" mass="10735">MVTFPAVLRWCAKRKNDVTESSVDKSCLIVISLSLSCPLTDIRALYSLLRHSHRQLIHRRIYISNHQPTEKVKAKVVQLWHLLSTTQSLELVL</sequence>
<keyword evidence="2" id="KW-1185">Reference proteome</keyword>
<evidence type="ECO:0000313" key="1">
    <source>
        <dbReference type="EMBL" id="KAJ8753786.1"/>
    </source>
</evidence>
<name>A0AAV8SNA1_9ROSI</name>
<dbReference type="EMBL" id="JAIWQS010000009">
    <property type="protein sequence ID" value="KAJ8753786.1"/>
    <property type="molecule type" value="Genomic_DNA"/>
</dbReference>
<reference evidence="1 2" key="1">
    <citation type="submission" date="2021-09" db="EMBL/GenBank/DDBJ databases">
        <title>Genomic insights and catalytic innovation underlie evolution of tropane alkaloids biosynthesis.</title>
        <authorList>
            <person name="Wang Y.-J."/>
            <person name="Tian T."/>
            <person name="Huang J.-P."/>
            <person name="Huang S.-X."/>
        </authorList>
    </citation>
    <scope>NUCLEOTIDE SEQUENCE [LARGE SCALE GENOMIC DNA]</scope>
    <source>
        <strain evidence="1">KIB-2018</strain>
        <tissue evidence="1">Leaf</tissue>
    </source>
</reference>
<gene>
    <name evidence="1" type="ORF">K2173_000040</name>
</gene>
<protein>
    <submittedName>
        <fullName evidence="1">Uncharacterized protein</fullName>
    </submittedName>
</protein>
<organism evidence="1 2">
    <name type="scientific">Erythroxylum novogranatense</name>
    <dbReference type="NCBI Taxonomy" id="1862640"/>
    <lineage>
        <taxon>Eukaryota</taxon>
        <taxon>Viridiplantae</taxon>
        <taxon>Streptophyta</taxon>
        <taxon>Embryophyta</taxon>
        <taxon>Tracheophyta</taxon>
        <taxon>Spermatophyta</taxon>
        <taxon>Magnoliopsida</taxon>
        <taxon>eudicotyledons</taxon>
        <taxon>Gunneridae</taxon>
        <taxon>Pentapetalae</taxon>
        <taxon>rosids</taxon>
        <taxon>fabids</taxon>
        <taxon>Malpighiales</taxon>
        <taxon>Erythroxylaceae</taxon>
        <taxon>Erythroxylum</taxon>
    </lineage>
</organism>